<protein>
    <submittedName>
        <fullName evidence="1">Uncharacterized protein</fullName>
    </submittedName>
</protein>
<reference evidence="1" key="1">
    <citation type="submission" date="2014-09" db="EMBL/GenBank/DDBJ databases">
        <authorList>
            <person name="Magalhaes I.L.F."/>
            <person name="Oliveira U."/>
            <person name="Santos F.R."/>
            <person name="Vidigal T.H.D.A."/>
            <person name="Brescovit A.D."/>
            <person name="Santos A.J."/>
        </authorList>
    </citation>
    <scope>NUCLEOTIDE SEQUENCE</scope>
    <source>
        <tissue evidence="1">Shoot tissue taken approximately 20 cm above the soil surface</tissue>
    </source>
</reference>
<proteinExistence type="predicted"/>
<name>A0A0A9B2P7_ARUDO</name>
<organism evidence="1">
    <name type="scientific">Arundo donax</name>
    <name type="common">Giant reed</name>
    <name type="synonym">Donax arundinaceus</name>
    <dbReference type="NCBI Taxonomy" id="35708"/>
    <lineage>
        <taxon>Eukaryota</taxon>
        <taxon>Viridiplantae</taxon>
        <taxon>Streptophyta</taxon>
        <taxon>Embryophyta</taxon>
        <taxon>Tracheophyta</taxon>
        <taxon>Spermatophyta</taxon>
        <taxon>Magnoliopsida</taxon>
        <taxon>Liliopsida</taxon>
        <taxon>Poales</taxon>
        <taxon>Poaceae</taxon>
        <taxon>PACMAD clade</taxon>
        <taxon>Arundinoideae</taxon>
        <taxon>Arundineae</taxon>
        <taxon>Arundo</taxon>
    </lineage>
</organism>
<sequence length="60" mass="7119">MDKLPYSSHVQQKYVLHRPDGHEYPDTRYVIYNHKQTDHAVSWRFGLSATRFFPPSGVTR</sequence>
<dbReference type="AlphaFoldDB" id="A0A0A9B2P7"/>
<dbReference type="EMBL" id="GBRH01240299">
    <property type="protein sequence ID" value="JAD57596.1"/>
    <property type="molecule type" value="Transcribed_RNA"/>
</dbReference>
<reference evidence="1" key="2">
    <citation type="journal article" date="2015" name="Data Brief">
        <title>Shoot transcriptome of the giant reed, Arundo donax.</title>
        <authorList>
            <person name="Barrero R.A."/>
            <person name="Guerrero F.D."/>
            <person name="Moolhuijzen P."/>
            <person name="Goolsby J.A."/>
            <person name="Tidwell J."/>
            <person name="Bellgard S.E."/>
            <person name="Bellgard M.I."/>
        </authorList>
    </citation>
    <scope>NUCLEOTIDE SEQUENCE</scope>
    <source>
        <tissue evidence="1">Shoot tissue taken approximately 20 cm above the soil surface</tissue>
    </source>
</reference>
<evidence type="ECO:0000313" key="1">
    <source>
        <dbReference type="EMBL" id="JAD57596.1"/>
    </source>
</evidence>
<accession>A0A0A9B2P7</accession>